<dbReference type="PROSITE" id="PS51318">
    <property type="entry name" value="TAT"/>
    <property type="match status" value="1"/>
</dbReference>
<gene>
    <name evidence="4" type="ORF">ACFPOD_04000</name>
</gene>
<reference evidence="5" key="1">
    <citation type="journal article" date="2019" name="Int. J. Syst. Evol. Microbiol.">
        <title>The Global Catalogue of Microorganisms (GCM) 10K type strain sequencing project: providing services to taxonomists for standard genome sequencing and annotation.</title>
        <authorList>
            <consortium name="The Broad Institute Genomics Platform"/>
            <consortium name="The Broad Institute Genome Sequencing Center for Infectious Disease"/>
            <person name="Wu L."/>
            <person name="Ma J."/>
        </authorList>
    </citation>
    <scope>NUCLEOTIDE SEQUENCE [LARGE SCALE GENOMIC DNA]</scope>
    <source>
        <strain evidence="5">JCM 3366</strain>
    </source>
</reference>
<comment type="caution">
    <text evidence="4">The sequence shown here is derived from an EMBL/GenBank/DDBJ whole genome shotgun (WGS) entry which is preliminary data.</text>
</comment>
<dbReference type="InterPro" id="IPR001279">
    <property type="entry name" value="Metallo-B-lactamas"/>
</dbReference>
<proteinExistence type="predicted"/>
<protein>
    <submittedName>
        <fullName evidence="4">MBL fold metallo-hydrolase</fullName>
    </submittedName>
</protein>
<feature type="signal peptide" evidence="2">
    <location>
        <begin position="1"/>
        <end position="28"/>
    </location>
</feature>
<name>A0ABW0T506_9HYPH</name>
<dbReference type="CDD" id="cd07719">
    <property type="entry name" value="arylsulfatase_AtsA-like_MBL-fold"/>
    <property type="match status" value="1"/>
</dbReference>
<evidence type="ECO:0000313" key="4">
    <source>
        <dbReference type="EMBL" id="MFC5584262.1"/>
    </source>
</evidence>
<dbReference type="Proteomes" id="UP001596107">
    <property type="component" value="Unassembled WGS sequence"/>
</dbReference>
<evidence type="ECO:0000313" key="5">
    <source>
        <dbReference type="Proteomes" id="UP001596107"/>
    </source>
</evidence>
<dbReference type="InterPro" id="IPR006311">
    <property type="entry name" value="TAT_signal"/>
</dbReference>
<keyword evidence="2" id="KW-0732">Signal</keyword>
<dbReference type="PANTHER" id="PTHR46018:SF2">
    <property type="entry name" value="ZINC PHOSPHODIESTERASE ELAC PROTEIN 1"/>
    <property type="match status" value="1"/>
</dbReference>
<dbReference type="EMBL" id="JBHSNB010000001">
    <property type="protein sequence ID" value="MFC5584262.1"/>
    <property type="molecule type" value="Genomic_DNA"/>
</dbReference>
<accession>A0ABW0T506</accession>
<dbReference type="InterPro" id="IPR044094">
    <property type="entry name" value="AtsA-like_MBL-fold"/>
</dbReference>
<dbReference type="Pfam" id="PF12706">
    <property type="entry name" value="Lactamase_B_2"/>
    <property type="match status" value="1"/>
</dbReference>
<keyword evidence="5" id="KW-1185">Reference proteome</keyword>
<dbReference type="SUPFAM" id="SSF56281">
    <property type="entry name" value="Metallo-hydrolase/oxidoreductase"/>
    <property type="match status" value="1"/>
</dbReference>
<evidence type="ECO:0000256" key="2">
    <source>
        <dbReference type="SAM" id="SignalP"/>
    </source>
</evidence>
<dbReference type="PANTHER" id="PTHR46018">
    <property type="entry name" value="ZINC PHOSPHODIESTERASE ELAC PROTEIN 1"/>
    <property type="match status" value="1"/>
</dbReference>
<sequence length="333" mass="35536">MHFTRRNGLKFIAAGAAAAVLPVMPASAASPATADKGTRLILLGTGGGPTPLPNRNQPASVLLVNDEPYVIDAGNGVARQLMLAGIGSHRIGKIFITHHHDDHNADMGTLMGLAWSNGRAVPSDAFGPPGTEAMVRAFVDYFEPNSAVRRAFSGGKNAPSELFRGHDVAGSGFVYEDENVRVTCVENTHYPNQGHKDGVHHVSYAYRFETADRVIVFSGDTAVSEELAGLTKGADVLVHEVINVERTGVLIGKKFAEQGRSPEEIERVLKAVIAIHTPLEDVGRLAEGAGVKTLVLNHFVPGFDPEETPESWVAGIRAHYAGEIIVGEDLMVI</sequence>
<evidence type="ECO:0000259" key="3">
    <source>
        <dbReference type="SMART" id="SM00849"/>
    </source>
</evidence>
<dbReference type="Gene3D" id="3.60.15.10">
    <property type="entry name" value="Ribonuclease Z/Hydroxyacylglutathione hydrolase-like"/>
    <property type="match status" value="1"/>
</dbReference>
<keyword evidence="1" id="KW-0378">Hydrolase</keyword>
<feature type="chain" id="PRO_5047500891" evidence="2">
    <location>
        <begin position="29"/>
        <end position="333"/>
    </location>
</feature>
<feature type="domain" description="Metallo-beta-lactamase" evidence="3">
    <location>
        <begin position="57"/>
        <end position="260"/>
    </location>
</feature>
<organism evidence="4 5">
    <name type="scientific">Nitratireductor kimnyeongensis</name>
    <dbReference type="NCBI Taxonomy" id="430679"/>
    <lineage>
        <taxon>Bacteria</taxon>
        <taxon>Pseudomonadati</taxon>
        <taxon>Pseudomonadota</taxon>
        <taxon>Alphaproteobacteria</taxon>
        <taxon>Hyphomicrobiales</taxon>
        <taxon>Phyllobacteriaceae</taxon>
        <taxon>Nitratireductor</taxon>
    </lineage>
</organism>
<dbReference type="SMART" id="SM00849">
    <property type="entry name" value="Lactamase_B"/>
    <property type="match status" value="1"/>
</dbReference>
<dbReference type="InterPro" id="IPR036866">
    <property type="entry name" value="RibonucZ/Hydroxyglut_hydro"/>
</dbReference>
<evidence type="ECO:0000256" key="1">
    <source>
        <dbReference type="ARBA" id="ARBA00022801"/>
    </source>
</evidence>
<dbReference type="RefSeq" id="WP_223019929.1">
    <property type="nucleotide sequence ID" value="NZ_CP078143.1"/>
</dbReference>